<dbReference type="Proteomes" id="UP000467305">
    <property type="component" value="Unassembled WGS sequence"/>
</dbReference>
<dbReference type="SUPFAM" id="SSF51206">
    <property type="entry name" value="cAMP-binding domain-like"/>
    <property type="match status" value="1"/>
</dbReference>
<dbReference type="AlphaFoldDB" id="A0A7J5A7E2"/>
<dbReference type="Gene3D" id="2.60.120.10">
    <property type="entry name" value="Jelly Rolls"/>
    <property type="match status" value="1"/>
</dbReference>
<protein>
    <recommendedName>
        <fullName evidence="3">Crp/Fnr family transcriptional regulator</fullName>
    </recommendedName>
</protein>
<name>A0A7J5A7E2_9FLAO</name>
<dbReference type="InterPro" id="IPR018490">
    <property type="entry name" value="cNMP-bd_dom_sf"/>
</dbReference>
<evidence type="ECO:0000313" key="2">
    <source>
        <dbReference type="Proteomes" id="UP000467305"/>
    </source>
</evidence>
<dbReference type="RefSeq" id="WP_150901243.1">
    <property type="nucleotide sequence ID" value="NZ_WAAU01000034.1"/>
</dbReference>
<dbReference type="EMBL" id="WAAU01000034">
    <property type="protein sequence ID" value="KAB1153470.1"/>
    <property type="molecule type" value="Genomic_DNA"/>
</dbReference>
<evidence type="ECO:0008006" key="3">
    <source>
        <dbReference type="Google" id="ProtNLM"/>
    </source>
</evidence>
<dbReference type="InterPro" id="IPR014710">
    <property type="entry name" value="RmlC-like_jellyroll"/>
</dbReference>
<keyword evidence="2" id="KW-1185">Reference proteome</keyword>
<dbReference type="OrthoDB" id="944427at2"/>
<gene>
    <name evidence="1" type="ORF">F7018_16695</name>
</gene>
<reference evidence="1 2" key="1">
    <citation type="submission" date="2019-09" db="EMBL/GenBank/DDBJ databases">
        <authorList>
            <person name="Cao W.R."/>
        </authorList>
    </citation>
    <scope>NUCLEOTIDE SEQUENCE [LARGE SCALE GENOMIC DNA]</scope>
    <source>
        <strain evidence="2">a4</strain>
    </source>
</reference>
<organism evidence="1 2">
    <name type="scientific">Tenacibaculum aiptasiae</name>
    <dbReference type="NCBI Taxonomy" id="426481"/>
    <lineage>
        <taxon>Bacteria</taxon>
        <taxon>Pseudomonadati</taxon>
        <taxon>Bacteroidota</taxon>
        <taxon>Flavobacteriia</taxon>
        <taxon>Flavobacteriales</taxon>
        <taxon>Flavobacteriaceae</taxon>
        <taxon>Tenacibaculum</taxon>
    </lineage>
</organism>
<comment type="caution">
    <text evidence="1">The sequence shown here is derived from an EMBL/GenBank/DDBJ whole genome shotgun (WGS) entry which is preliminary data.</text>
</comment>
<evidence type="ECO:0000313" key="1">
    <source>
        <dbReference type="EMBL" id="KAB1153470.1"/>
    </source>
</evidence>
<accession>A0A7J5A7E2</accession>
<proteinExistence type="predicted"/>
<sequence length="181" mass="20787">MDNNTINTLFLELEKIGTPIKLQSHKTLIEFNEIAQKLFLVKKGGAVLYHVHPTTGEERAINFFIPNYHPIATVAQSFTYNTPSKYRLATFTNTELIELTKETITEFRASSELAEVFQNYGIMSLLDKNELRAMLISLTSEEMLKYLHQNLPQVVQQVPSKYIANFLGITPQWLSKLKHKL</sequence>